<feature type="binding site" evidence="6">
    <location>
        <position position="97"/>
    </location>
    <ligand>
        <name>FMN</name>
        <dbReference type="ChEBI" id="CHEBI:58210"/>
    </ligand>
</feature>
<dbReference type="Gene3D" id="3.20.20.30">
    <property type="entry name" value="Luciferase-like domain"/>
    <property type="match status" value="1"/>
</dbReference>
<evidence type="ECO:0000313" key="10">
    <source>
        <dbReference type="Proteomes" id="UP000234331"/>
    </source>
</evidence>
<evidence type="ECO:0000259" key="8">
    <source>
        <dbReference type="Pfam" id="PF00296"/>
    </source>
</evidence>
<dbReference type="PIRSF" id="PIRSF000337">
    <property type="entry name" value="NTA_MOA"/>
    <property type="match status" value="1"/>
</dbReference>
<feature type="binding site" evidence="6">
    <location>
        <position position="151"/>
    </location>
    <ligand>
        <name>FMN</name>
        <dbReference type="ChEBI" id="CHEBI:58210"/>
    </ligand>
</feature>
<protein>
    <submittedName>
        <fullName evidence="9">Monooxygenase</fullName>
    </submittedName>
</protein>
<evidence type="ECO:0000256" key="1">
    <source>
        <dbReference type="ARBA" id="ARBA00022630"/>
    </source>
</evidence>
<sequence length="468" mass="51146">MSRPRKRIILGHYVAGVNHSTVWSHPDAGSQIDFASFRHAAQAAERGKFDFFFLAEGLILRERLGQIFDQDVVGRPDTLPVLASIAAVTEHLGLVGTLNATFNEPYELARQLASLDHLSGGRAGWNVVTSFDPFTGQNFRRGGFLHRDDRYVRAEEFVALARALWDSWPADALAVDTEQGRFLRDAGAGAFRHLGRQFDVAGHFTVPRSPQGRPVVLQAGVSPQGRDFAAATADAIFSPFHELGPAQEYYRDIQARVVRAGRPAGSVKLLPGGAFILGDSAADAEERAREVARTQVSGRTAQILLEAVWNRDLSGYDPDGPLPDVDPDVTGPPVIQGRARNPQDPFETVREWRALAAEHRYSLRELAIRVFAHTEFVGTPTQVADRLDHFVQNDGSDGFILGSHLTPGGIDEFVDKVVPLLQERGSLRAEYTGTTLRDNLGIPLPADLHDGHAHDGHAHDGIAAEPAR</sequence>
<feature type="domain" description="Luciferase-like" evidence="8">
    <location>
        <begin position="25"/>
        <end position="392"/>
    </location>
</feature>
<name>A0A2I2KZI2_9ACTN</name>
<dbReference type="InterPro" id="IPR016215">
    <property type="entry name" value="NTA_MOA"/>
</dbReference>
<dbReference type="InterPro" id="IPR011251">
    <property type="entry name" value="Luciferase-like_dom"/>
</dbReference>
<evidence type="ECO:0000256" key="4">
    <source>
        <dbReference type="ARBA" id="ARBA00023033"/>
    </source>
</evidence>
<dbReference type="AlphaFoldDB" id="A0A2I2KZI2"/>
<dbReference type="EMBL" id="FZMO01000525">
    <property type="protein sequence ID" value="SNQ51082.1"/>
    <property type="molecule type" value="Genomic_DNA"/>
</dbReference>
<dbReference type="Proteomes" id="UP000234331">
    <property type="component" value="Unassembled WGS sequence"/>
</dbReference>
<dbReference type="PANTHER" id="PTHR30011">
    <property type="entry name" value="ALKANESULFONATE MONOOXYGENASE-RELATED"/>
    <property type="match status" value="1"/>
</dbReference>
<keyword evidence="4 9" id="KW-0503">Monooxygenase</keyword>
<dbReference type="GO" id="GO:0016705">
    <property type="term" value="F:oxidoreductase activity, acting on paired donors, with incorporation or reduction of molecular oxygen"/>
    <property type="evidence" value="ECO:0007669"/>
    <property type="project" value="InterPro"/>
</dbReference>
<dbReference type="SUPFAM" id="SSF51679">
    <property type="entry name" value="Bacterial luciferase-like"/>
    <property type="match status" value="1"/>
</dbReference>
<proteinExistence type="inferred from homology"/>
<evidence type="ECO:0000256" key="7">
    <source>
        <dbReference type="SAM" id="MobiDB-lite"/>
    </source>
</evidence>
<evidence type="ECO:0000256" key="5">
    <source>
        <dbReference type="ARBA" id="ARBA00033748"/>
    </source>
</evidence>
<feature type="binding site" evidence="6">
    <location>
        <position position="222"/>
    </location>
    <ligand>
        <name>FMN</name>
        <dbReference type="ChEBI" id="CHEBI:58210"/>
    </ligand>
</feature>
<dbReference type="CDD" id="cd01095">
    <property type="entry name" value="Nitrilotriacetate_monoxgenase"/>
    <property type="match status" value="1"/>
</dbReference>
<accession>A0A2I2KZI2</accession>
<dbReference type="GO" id="GO:0004497">
    <property type="term" value="F:monooxygenase activity"/>
    <property type="evidence" value="ECO:0007669"/>
    <property type="project" value="UniProtKB-KW"/>
</dbReference>
<evidence type="ECO:0000256" key="3">
    <source>
        <dbReference type="ARBA" id="ARBA00023002"/>
    </source>
</evidence>
<gene>
    <name evidence="9" type="ORF">FRACA_60068</name>
</gene>
<dbReference type="Pfam" id="PF00296">
    <property type="entry name" value="Bac_luciferase"/>
    <property type="match status" value="1"/>
</dbReference>
<dbReference type="RefSeq" id="WP_101834747.1">
    <property type="nucleotide sequence ID" value="NZ_FZMO01000525.1"/>
</dbReference>
<organism evidence="9 10">
    <name type="scientific">Frankia canadensis</name>
    <dbReference type="NCBI Taxonomy" id="1836972"/>
    <lineage>
        <taxon>Bacteria</taxon>
        <taxon>Bacillati</taxon>
        <taxon>Actinomycetota</taxon>
        <taxon>Actinomycetes</taxon>
        <taxon>Frankiales</taxon>
        <taxon>Frankiaceae</taxon>
        <taxon>Frankia</taxon>
    </lineage>
</organism>
<dbReference type="InterPro" id="IPR051260">
    <property type="entry name" value="Diverse_substr_monoxygenases"/>
</dbReference>
<dbReference type="NCBIfam" id="TIGR03860">
    <property type="entry name" value="FMN_nitrolo"/>
    <property type="match status" value="1"/>
</dbReference>
<dbReference type="PANTHER" id="PTHR30011:SF16">
    <property type="entry name" value="C2H2 FINGER DOMAIN TRANSCRIPTION FACTOR (EUROFUNG)-RELATED"/>
    <property type="match status" value="1"/>
</dbReference>
<dbReference type="OrthoDB" id="3265338at2"/>
<evidence type="ECO:0000256" key="2">
    <source>
        <dbReference type="ARBA" id="ARBA00022643"/>
    </source>
</evidence>
<dbReference type="InterPro" id="IPR036661">
    <property type="entry name" value="Luciferase-like_sf"/>
</dbReference>
<keyword evidence="2 6" id="KW-0288">FMN</keyword>
<evidence type="ECO:0000256" key="6">
    <source>
        <dbReference type="PIRSR" id="PIRSR000337-1"/>
    </source>
</evidence>
<keyword evidence="3" id="KW-0560">Oxidoreductase</keyword>
<keyword evidence="10" id="KW-1185">Reference proteome</keyword>
<evidence type="ECO:0000313" key="9">
    <source>
        <dbReference type="EMBL" id="SNQ51082.1"/>
    </source>
</evidence>
<reference evidence="9 10" key="1">
    <citation type="submission" date="2017-06" db="EMBL/GenBank/DDBJ databases">
        <authorList>
            <person name="Kim H.J."/>
            <person name="Triplett B.A."/>
        </authorList>
    </citation>
    <scope>NUCLEOTIDE SEQUENCE [LARGE SCALE GENOMIC DNA]</scope>
    <source>
        <strain evidence="9">FRACA_ARgP5</strain>
    </source>
</reference>
<feature type="region of interest" description="Disordered" evidence="7">
    <location>
        <begin position="447"/>
        <end position="468"/>
    </location>
</feature>
<keyword evidence="1 6" id="KW-0285">Flavoprotein</keyword>
<comment type="similarity">
    <text evidence="5">Belongs to the NtaA/SnaA/DszA monooxygenase family.</text>
</comment>